<dbReference type="Gene3D" id="3.40.30.10">
    <property type="entry name" value="Glutaredoxin"/>
    <property type="match status" value="1"/>
</dbReference>
<keyword evidence="3" id="KW-1185">Reference proteome</keyword>
<dbReference type="AlphaFoldDB" id="A0AAW3CBT8"/>
<dbReference type="EMBL" id="JBAMZM010000028">
    <property type="protein sequence ID" value="KAL0502439.1"/>
    <property type="molecule type" value="Genomic_DNA"/>
</dbReference>
<gene>
    <name evidence="1" type="ORF">Q4I29_004746</name>
    <name evidence="2" type="ORF">Q4I32_000131</name>
</gene>
<dbReference type="Proteomes" id="UP001500493">
    <property type="component" value="Unassembled WGS sequence"/>
</dbReference>
<organism evidence="2 4">
    <name type="scientific">Leishmania shawi</name>
    <dbReference type="NCBI Taxonomy" id="5680"/>
    <lineage>
        <taxon>Eukaryota</taxon>
        <taxon>Discoba</taxon>
        <taxon>Euglenozoa</taxon>
        <taxon>Kinetoplastea</taxon>
        <taxon>Metakinetoplastina</taxon>
        <taxon>Trypanosomatida</taxon>
        <taxon>Trypanosomatidae</taxon>
        <taxon>Leishmaniinae</taxon>
        <taxon>Leishmania</taxon>
        <taxon>Leishmania guyanensis species complex</taxon>
    </lineage>
</organism>
<reference evidence="2 3" key="1">
    <citation type="submission" date="2024-02" db="EMBL/GenBank/DDBJ databases">
        <title>FIRST GENOME SEQUENCES OF Leishmania (Viannia) shawi, Leishmania (Viannia) lindenbergi AND Leishmania (Viannia) utingensis.</title>
        <authorList>
            <person name="Resadore F."/>
            <person name="Custodio M.G.F."/>
            <person name="Boite M.C."/>
            <person name="Cupolillo E."/>
            <person name="Ferreira G.E.M."/>
        </authorList>
    </citation>
    <scope>NUCLEOTIDE SEQUENCE</scope>
    <source>
        <strain evidence="1 3">MCEB/BR/1984/M8408</strain>
        <strain evidence="2">MHOM/BR/2013/18 LTA MLF</strain>
    </source>
</reference>
<comment type="caution">
    <text evidence="2">The sequence shown here is derived from an EMBL/GenBank/DDBJ whole genome shotgun (WGS) entry which is preliminary data.</text>
</comment>
<dbReference type="Proteomes" id="UP001443563">
    <property type="component" value="Unassembled WGS sequence"/>
</dbReference>
<accession>A0AAW3CBT8</accession>
<protein>
    <submittedName>
        <fullName evidence="2">Uncharacterized protein</fullName>
    </submittedName>
</protein>
<evidence type="ECO:0000313" key="3">
    <source>
        <dbReference type="Proteomes" id="UP001443563"/>
    </source>
</evidence>
<evidence type="ECO:0000313" key="2">
    <source>
        <dbReference type="EMBL" id="KAL0531656.1"/>
    </source>
</evidence>
<evidence type="ECO:0000313" key="4">
    <source>
        <dbReference type="Proteomes" id="UP001500493"/>
    </source>
</evidence>
<dbReference type="EMBL" id="JBAMZJ010000001">
    <property type="protein sequence ID" value="KAL0531656.1"/>
    <property type="molecule type" value="Genomic_DNA"/>
</dbReference>
<name>A0AAW3CBT8_9TRYP</name>
<proteinExistence type="predicted"/>
<sequence length="79" mass="9290">MLYVSYACPRANQWPVFSVIKGLDDVDEMRYTVEALFDHETHTAVNNGNSEIIRNLKPYLWQMCLFAVTVRQWCSCPFR</sequence>
<evidence type="ECO:0000313" key="1">
    <source>
        <dbReference type="EMBL" id="KAL0502439.1"/>
    </source>
</evidence>